<evidence type="ECO:0000256" key="7">
    <source>
        <dbReference type="PIRNR" id="PIRNR002744"/>
    </source>
</evidence>
<dbReference type="EMBL" id="CP002985">
    <property type="protein sequence ID" value="AEM48458.1"/>
    <property type="molecule type" value="Genomic_DNA"/>
</dbReference>
<organism evidence="9 10">
    <name type="scientific">Acidithiobacillus ferrivorans SS3</name>
    <dbReference type="NCBI Taxonomy" id="743299"/>
    <lineage>
        <taxon>Bacteria</taxon>
        <taxon>Pseudomonadati</taxon>
        <taxon>Pseudomonadota</taxon>
        <taxon>Acidithiobacillia</taxon>
        <taxon>Acidithiobacillales</taxon>
        <taxon>Acidithiobacillaceae</taxon>
        <taxon>Acidithiobacillus</taxon>
    </lineage>
</organism>
<dbReference type="Pfam" id="PF02133">
    <property type="entry name" value="Transp_cyt_pur"/>
    <property type="match status" value="1"/>
</dbReference>
<dbReference type="HOGENOM" id="CLU_026016_3_0_6"/>
<feature type="transmembrane region" description="Helical" evidence="8">
    <location>
        <begin position="443"/>
        <end position="460"/>
    </location>
</feature>
<dbReference type="Proteomes" id="UP000009220">
    <property type="component" value="Chromosome"/>
</dbReference>
<gene>
    <name evidence="9" type="ORF">Acife_2360</name>
</gene>
<evidence type="ECO:0000256" key="5">
    <source>
        <dbReference type="ARBA" id="ARBA00022989"/>
    </source>
</evidence>
<dbReference type="GO" id="GO:0022857">
    <property type="term" value="F:transmembrane transporter activity"/>
    <property type="evidence" value="ECO:0007669"/>
    <property type="project" value="InterPro"/>
</dbReference>
<dbReference type="InterPro" id="IPR001248">
    <property type="entry name" value="Pur-cyt_permease"/>
</dbReference>
<feature type="transmembrane region" description="Helical" evidence="8">
    <location>
        <begin position="280"/>
        <end position="300"/>
    </location>
</feature>
<feature type="transmembrane region" description="Helical" evidence="8">
    <location>
        <begin position="337"/>
        <end position="358"/>
    </location>
</feature>
<dbReference type="PANTHER" id="PTHR31806">
    <property type="entry name" value="PURINE-CYTOSINE PERMEASE FCY2-RELATED"/>
    <property type="match status" value="1"/>
</dbReference>
<reference evidence="9 10" key="1">
    <citation type="journal article" date="2011" name="J. Bacteriol.">
        <title>Draft genome of the psychrotolerant acidophile Acidithiobacillus ferrivorans SS3.</title>
        <authorList>
            <person name="Liljeqvist M."/>
            <person name="Valdes J."/>
            <person name="Holmes D.S."/>
            <person name="Dopson M."/>
        </authorList>
    </citation>
    <scope>NUCLEOTIDE SEQUENCE [LARGE SCALE GENOMIC DNA]</scope>
    <source>
        <strain evidence="9 10">SS3</strain>
    </source>
</reference>
<keyword evidence="3 7" id="KW-0813">Transport</keyword>
<feature type="transmembrane region" description="Helical" evidence="8">
    <location>
        <begin position="246"/>
        <end position="268"/>
    </location>
</feature>
<keyword evidence="6 7" id="KW-0472">Membrane</keyword>
<dbReference type="GO" id="GO:0005886">
    <property type="term" value="C:plasma membrane"/>
    <property type="evidence" value="ECO:0007669"/>
    <property type="project" value="TreeGrafter"/>
</dbReference>
<keyword evidence="4 8" id="KW-0812">Transmembrane</keyword>
<feature type="transmembrane region" description="Helical" evidence="8">
    <location>
        <begin position="411"/>
        <end position="431"/>
    </location>
</feature>
<dbReference type="eggNOG" id="COG1457">
    <property type="taxonomic scope" value="Bacteria"/>
</dbReference>
<evidence type="ECO:0000256" key="3">
    <source>
        <dbReference type="ARBA" id="ARBA00022448"/>
    </source>
</evidence>
<sequence length="481" mass="52407">MVQSVEEIRDNMRHEKHTIFPISLDLRHGKAFDLFTLWFGSNLQLLTITVGMIATESSGFGLPFVWAMIALMLGNMVGAIFMALHSAQGSYLGISQMQQSRAQFGSYGALPILVLVVIMYIGYFASLVDVGEQAIASIIPNIGKNGSYFIITGLSILAFIAAYIGYDLIHKYAKFITVIGGLSLLIILFSGIGDTSLASIHVVGGSFSMVGFFGALGMAAIWQISYAPYVSDYSRYLPKETGQKTAFWSSYLGATLGATIAMTVGSLIGLTSLSSVSGGFGAFSMLFGVIGTIFIVTWSVSGVEAAAMQLYCSSLTSISILQTFIQGLKTSRIFRFTIIFFLLLVSTAIAMFASAKFMGYFTNFIYFLLYVLVPWSIINLVDYYLIHDGQYDIESFYVKGGKFGYINKKAALAYVLGFLLEIPFMSNALYTGPIAKMIGGADISWLIASPFIAAFYYIIARPDGVKTHRRLASIFRSGSTT</sequence>
<protein>
    <submittedName>
        <fullName evidence="9">Permease for cytosine/purines uracil thiamine allantoin</fullName>
    </submittedName>
</protein>
<dbReference type="STRING" id="743299.Acife_2360"/>
<evidence type="ECO:0000256" key="4">
    <source>
        <dbReference type="ARBA" id="ARBA00022692"/>
    </source>
</evidence>
<accession>G0JP43</accession>
<evidence type="ECO:0000313" key="9">
    <source>
        <dbReference type="EMBL" id="AEM48458.1"/>
    </source>
</evidence>
<dbReference type="Gene3D" id="1.10.4160.10">
    <property type="entry name" value="Hydantoin permease"/>
    <property type="match status" value="1"/>
</dbReference>
<dbReference type="AlphaFoldDB" id="G0JP43"/>
<feature type="transmembrane region" description="Helical" evidence="8">
    <location>
        <begin position="172"/>
        <end position="190"/>
    </location>
</feature>
<evidence type="ECO:0000313" key="10">
    <source>
        <dbReference type="Proteomes" id="UP000009220"/>
    </source>
</evidence>
<feature type="transmembrane region" description="Helical" evidence="8">
    <location>
        <begin position="104"/>
        <end position="125"/>
    </location>
</feature>
<feature type="transmembrane region" description="Helical" evidence="8">
    <location>
        <begin position="62"/>
        <end position="84"/>
    </location>
</feature>
<feature type="transmembrane region" description="Helical" evidence="8">
    <location>
        <begin position="35"/>
        <end position="55"/>
    </location>
</feature>
<keyword evidence="5 8" id="KW-1133">Transmembrane helix</keyword>
<evidence type="ECO:0000256" key="2">
    <source>
        <dbReference type="ARBA" id="ARBA00008974"/>
    </source>
</evidence>
<dbReference type="PIRSF" id="PIRSF002744">
    <property type="entry name" value="Pur-cyt_permease"/>
    <property type="match status" value="1"/>
</dbReference>
<proteinExistence type="inferred from homology"/>
<comment type="similarity">
    <text evidence="2 7">Belongs to the purine-cytosine permease (2.A.39) family.</text>
</comment>
<dbReference type="PANTHER" id="PTHR31806:SF1">
    <property type="entry name" value="PURINE-CYTOSINE PERMEASE FCY2-RELATED"/>
    <property type="match status" value="1"/>
</dbReference>
<dbReference type="KEGG" id="afi:Acife_2360"/>
<comment type="subcellular location">
    <subcellularLocation>
        <location evidence="1">Membrane</location>
        <topology evidence="1">Multi-pass membrane protein</topology>
    </subcellularLocation>
</comment>
<name>G0JP43_9PROT</name>
<dbReference type="RefSeq" id="WP_014029708.1">
    <property type="nucleotide sequence ID" value="NC_015942.1"/>
</dbReference>
<feature type="transmembrane region" description="Helical" evidence="8">
    <location>
        <begin position="202"/>
        <end position="226"/>
    </location>
</feature>
<evidence type="ECO:0000256" key="6">
    <source>
        <dbReference type="ARBA" id="ARBA00023136"/>
    </source>
</evidence>
<evidence type="ECO:0000256" key="1">
    <source>
        <dbReference type="ARBA" id="ARBA00004141"/>
    </source>
</evidence>
<evidence type="ECO:0000256" key="8">
    <source>
        <dbReference type="SAM" id="Phobius"/>
    </source>
</evidence>
<feature type="transmembrane region" description="Helical" evidence="8">
    <location>
        <begin position="364"/>
        <end position="386"/>
    </location>
</feature>
<dbReference type="InterPro" id="IPR026030">
    <property type="entry name" value="Pur-cyt_permease_Fcy2/21/22"/>
</dbReference>
<feature type="transmembrane region" description="Helical" evidence="8">
    <location>
        <begin position="146"/>
        <end position="166"/>
    </location>
</feature>